<organism evidence="1 2">
    <name type="scientific">Paraperlucidibaca wandonensis</name>
    <dbReference type="NCBI Taxonomy" id="1268273"/>
    <lineage>
        <taxon>Bacteria</taxon>
        <taxon>Pseudomonadati</taxon>
        <taxon>Pseudomonadota</taxon>
        <taxon>Gammaproteobacteria</taxon>
        <taxon>Moraxellales</taxon>
        <taxon>Moraxellaceae</taxon>
        <taxon>Paraperlucidibaca</taxon>
    </lineage>
</organism>
<accession>A0ABW3HIE7</accession>
<dbReference type="EMBL" id="JBHTIT010000001">
    <property type="protein sequence ID" value="MFD0950409.1"/>
    <property type="molecule type" value="Genomic_DNA"/>
</dbReference>
<name>A0ABW3HIE7_9GAMM</name>
<comment type="caution">
    <text evidence="1">The sequence shown here is derived from an EMBL/GenBank/DDBJ whole genome shotgun (WGS) entry which is preliminary data.</text>
</comment>
<proteinExistence type="predicted"/>
<dbReference type="InterPro" id="IPR025566">
    <property type="entry name" value="DUF4331"/>
</dbReference>
<sequence>MMLMASATVATTAYASSHREAPYITSQPKVDGTDFYMFRSYEANRQNFVTLIANYLPLQDAYGGPNYFSLDPNALYEIHLDNNGDAVEDITFQFRFKNTLKDLKVPVGGKMTSIPLVNLPPQGNVPTLNVAESFTVTMVKGPRRGANSSRQLLTNAAGGGSTFTKPVDNIGNKSIPNYASYANQFIYNVDIPGCSTQGKIFVGQRKDSFVVNLGETFDLINIANPVGSESVERDDLADKNVTTLAMEIPSSCLTAGNEKVIGGWTTASVRQARLINPKPGSNNSSASKEGGPWAQVSRLGMPLVNEVIIGLKDKDKFNASQPKDDAQFADYVTNPSLPFLIEALFQTPAPTNFPRTDLVTAFLTGVPGLNQPANVKGSEMLRLNTSDVPPVPAANQNRLGVVAGDNAGFPNGRRPGDDVVDIELRVAMGLLCHAGLGVCSPDDAKAGTLGFTDGAIQQASQFNSTFPYLKTPLAGATSTN</sequence>
<gene>
    <name evidence="1" type="ORF">ACFQ0F_08425</name>
</gene>
<keyword evidence="2" id="KW-1185">Reference proteome</keyword>
<protein>
    <submittedName>
        <fullName evidence="1">DUF4331 domain-containing protein</fullName>
    </submittedName>
</protein>
<dbReference type="Pfam" id="PF14224">
    <property type="entry name" value="DUF4331"/>
    <property type="match status" value="1"/>
</dbReference>
<dbReference type="RefSeq" id="WP_379072157.1">
    <property type="nucleotide sequence ID" value="NZ_JBHTIT010000001.1"/>
</dbReference>
<evidence type="ECO:0000313" key="1">
    <source>
        <dbReference type="EMBL" id="MFD0950409.1"/>
    </source>
</evidence>
<evidence type="ECO:0000313" key="2">
    <source>
        <dbReference type="Proteomes" id="UP001597044"/>
    </source>
</evidence>
<reference evidence="2" key="1">
    <citation type="journal article" date="2019" name="Int. J. Syst. Evol. Microbiol.">
        <title>The Global Catalogue of Microorganisms (GCM) 10K type strain sequencing project: providing services to taxonomists for standard genome sequencing and annotation.</title>
        <authorList>
            <consortium name="The Broad Institute Genomics Platform"/>
            <consortium name="The Broad Institute Genome Sequencing Center for Infectious Disease"/>
            <person name="Wu L."/>
            <person name="Ma J."/>
        </authorList>
    </citation>
    <scope>NUCLEOTIDE SEQUENCE [LARGE SCALE GENOMIC DNA]</scope>
    <source>
        <strain evidence="2">CCUG 63419</strain>
    </source>
</reference>
<dbReference type="Proteomes" id="UP001597044">
    <property type="component" value="Unassembled WGS sequence"/>
</dbReference>